<keyword evidence="13" id="KW-0458">Lysosome</keyword>
<comment type="subcellular location">
    <subcellularLocation>
        <location evidence="2">Basolateral cell membrane</location>
        <topology evidence="2">Multi-pass membrane protein</topology>
    </subcellularLocation>
    <subcellularLocation>
        <location evidence="3">Cytoplasmic vesicle</location>
        <location evidence="3">Secretory vesicle membrane</location>
        <topology evidence="3">Multi-pass membrane protein</topology>
    </subcellularLocation>
    <subcellularLocation>
        <location evidence="1">Cytoplasmic vesicle</location>
        <location evidence="1">Secretory vesicle</location>
        <location evidence="1">Synaptic vesicle membrane</location>
    </subcellularLocation>
    <subcellularLocation>
        <location evidence="4">Lysosome membrane</location>
    </subcellularLocation>
</comment>
<proteinExistence type="predicted"/>
<evidence type="ECO:0000256" key="7">
    <source>
        <dbReference type="ARBA" id="ARBA00022692"/>
    </source>
</evidence>
<evidence type="ECO:0000256" key="18">
    <source>
        <dbReference type="ARBA" id="ARBA00051403"/>
    </source>
</evidence>
<keyword evidence="10" id="KW-0770">Synapse</keyword>
<dbReference type="GO" id="GO:0005765">
    <property type="term" value="C:lysosomal membrane"/>
    <property type="evidence" value="ECO:0007669"/>
    <property type="project" value="UniProtKB-SubCell"/>
</dbReference>
<evidence type="ECO:0000256" key="26">
    <source>
        <dbReference type="SAM" id="Phobius"/>
    </source>
</evidence>
<feature type="transmembrane region" description="Helical" evidence="26">
    <location>
        <begin position="357"/>
        <end position="377"/>
    </location>
</feature>
<dbReference type="PANTHER" id="PTHR11662">
    <property type="entry name" value="SOLUTE CARRIER FAMILY 17"/>
    <property type="match status" value="1"/>
</dbReference>
<keyword evidence="8" id="KW-0769">Symport</keyword>
<keyword evidence="14" id="KW-0968">Cytoplasmic vesicle</keyword>
<evidence type="ECO:0000256" key="21">
    <source>
        <dbReference type="ARBA" id="ARBA00056891"/>
    </source>
</evidence>
<evidence type="ECO:0000256" key="9">
    <source>
        <dbReference type="ARBA" id="ARBA00022989"/>
    </source>
</evidence>
<comment type="catalytic activity">
    <reaction evidence="19">
        <text>L-glutamate(out) = L-glutamate(in)</text>
        <dbReference type="Rhea" id="RHEA:66336"/>
        <dbReference type="ChEBI" id="CHEBI:29985"/>
    </reaction>
    <physiologicalReaction direction="left-to-right" evidence="19">
        <dbReference type="Rhea" id="RHEA:66337"/>
    </physiologicalReaction>
</comment>
<evidence type="ECO:0000256" key="3">
    <source>
        <dbReference type="ARBA" id="ARBA00004638"/>
    </source>
</evidence>
<comment type="catalytic activity">
    <reaction evidence="15">
        <text>2 nitrate(out) + H(+)(out) = 2 nitrate(in) + H(+)(in)</text>
        <dbReference type="Rhea" id="RHEA:71539"/>
        <dbReference type="ChEBI" id="CHEBI:15378"/>
        <dbReference type="ChEBI" id="CHEBI:17632"/>
    </reaction>
    <physiologicalReaction direction="left-to-right" evidence="15">
        <dbReference type="Rhea" id="RHEA:71540"/>
    </physiologicalReaction>
</comment>
<keyword evidence="12" id="KW-0325">Glycoprotein</keyword>
<evidence type="ECO:0000256" key="13">
    <source>
        <dbReference type="ARBA" id="ARBA00023228"/>
    </source>
</evidence>
<accession>A0A7R8UM65</accession>
<dbReference type="InterPro" id="IPR036259">
    <property type="entry name" value="MFS_trans_sf"/>
</dbReference>
<evidence type="ECO:0000256" key="16">
    <source>
        <dbReference type="ARBA" id="ARBA00050554"/>
    </source>
</evidence>
<evidence type="ECO:0000256" key="11">
    <source>
        <dbReference type="ARBA" id="ARBA00023136"/>
    </source>
</evidence>
<name>A0A7R8UM65_HERIL</name>
<keyword evidence="6" id="KW-1003">Cell membrane</keyword>
<dbReference type="Gene3D" id="1.20.1250.20">
    <property type="entry name" value="MFS general substrate transporter like domains"/>
    <property type="match status" value="2"/>
</dbReference>
<evidence type="ECO:0000256" key="4">
    <source>
        <dbReference type="ARBA" id="ARBA00004656"/>
    </source>
</evidence>
<comment type="catalytic activity">
    <reaction evidence="16">
        <text>L-aspartate(out) = L-aspartate(in)</text>
        <dbReference type="Rhea" id="RHEA:66332"/>
        <dbReference type="ChEBI" id="CHEBI:29991"/>
    </reaction>
    <physiologicalReaction direction="left-to-right" evidence="16">
        <dbReference type="Rhea" id="RHEA:66333"/>
    </physiologicalReaction>
</comment>
<sequence>MGGTAKSNDSENDTLTWMFWKKRRYIIVLMAFFGYFMSYALRVNLSVAIVEMTKNRTVIRNNSIVYEQDVSWTSEQKGIILSSFFMGYIVTQGISGILSNQFVSNQIIGIGTGSTALLTLLSPIAVKAGFYVFLGLRILEGVMSGGTFPAMLALWSKWAPPAERSRMTAVAYCGIHFGIIITNVLSGFLATRFGWETVFYFTGCLGITWYIGWAIIVRSAPEKDRFCSTDEKLYIESQMDTKANGSCKKPWKAILTSGPVYACLLANFCDEVGGYTLMTQYPMFLKDVLSFDLESTGLISAAPYLAAGLLMGPAGWLADWLRLNTQMTTTTVRKLFNIISNIGKAGLMIGTAQLIPARFSVICITFILGIGAFGGSVNVTNPLDIAPQYASIICAIINTIGTIPGIVFPIITGYLTNVEQGVPSRWPTIFYTIAAIYLTGMTIYCIFGSGELQQWAKEPEVAPKQNGCVLDINKDMKVEKT</sequence>
<dbReference type="AlphaFoldDB" id="A0A7R8UM65"/>
<protein>
    <recommendedName>
        <fullName evidence="22">Sialin</fullName>
    </recommendedName>
    <alternativeName>
        <fullName evidence="25">H(+)/nitrate cotransporter</fullName>
    </alternativeName>
    <alternativeName>
        <fullName evidence="23">H(+)/sialic acid cotransporter</fullName>
    </alternativeName>
    <alternativeName>
        <fullName evidence="24">Vesicular excitatory amino acid transporter</fullName>
    </alternativeName>
</protein>
<evidence type="ECO:0000256" key="5">
    <source>
        <dbReference type="ARBA" id="ARBA00022448"/>
    </source>
</evidence>
<dbReference type="GO" id="GO:0016323">
    <property type="term" value="C:basolateral plasma membrane"/>
    <property type="evidence" value="ECO:0007669"/>
    <property type="project" value="UniProtKB-SubCell"/>
</dbReference>
<comment type="function">
    <text evidence="21">Receptor for CM101, a polysaccharide produced by group B Streptococcus with antipathoangiogenic properties.</text>
</comment>
<evidence type="ECO:0000256" key="24">
    <source>
        <dbReference type="ARBA" id="ARBA00081195"/>
    </source>
</evidence>
<dbReference type="InParanoid" id="A0A7R8UM65"/>
<evidence type="ECO:0000256" key="2">
    <source>
        <dbReference type="ARBA" id="ARBA00004554"/>
    </source>
</evidence>
<feature type="transmembrane region" description="Helical" evidence="26">
    <location>
        <begin position="298"/>
        <end position="318"/>
    </location>
</feature>
<dbReference type="OrthoDB" id="2985014at2759"/>
<dbReference type="FunFam" id="1.20.1250.20:FF:000003">
    <property type="entry name" value="Solute carrier family 17 member 3"/>
    <property type="match status" value="1"/>
</dbReference>
<feature type="transmembrane region" description="Helical" evidence="26">
    <location>
        <begin position="132"/>
        <end position="155"/>
    </location>
</feature>
<dbReference type="SUPFAM" id="SSF103473">
    <property type="entry name" value="MFS general substrate transporter"/>
    <property type="match status" value="1"/>
</dbReference>
<evidence type="ECO:0000256" key="19">
    <source>
        <dbReference type="ARBA" id="ARBA00051447"/>
    </source>
</evidence>
<feature type="transmembrane region" description="Helical" evidence="26">
    <location>
        <begin position="79"/>
        <end position="98"/>
    </location>
</feature>
<evidence type="ECO:0000256" key="14">
    <source>
        <dbReference type="ARBA" id="ARBA00023329"/>
    </source>
</evidence>
<evidence type="ECO:0000256" key="6">
    <source>
        <dbReference type="ARBA" id="ARBA00022475"/>
    </source>
</evidence>
<dbReference type="InterPro" id="IPR011701">
    <property type="entry name" value="MFS"/>
</dbReference>
<evidence type="ECO:0000256" key="22">
    <source>
        <dbReference type="ARBA" id="ARBA00069713"/>
    </source>
</evidence>
<feature type="transmembrane region" description="Helical" evidence="26">
    <location>
        <begin position="389"/>
        <end position="416"/>
    </location>
</feature>
<feature type="transmembrane region" description="Helical" evidence="26">
    <location>
        <begin position="25"/>
        <end position="45"/>
    </location>
</feature>
<evidence type="ECO:0000259" key="27">
    <source>
        <dbReference type="PROSITE" id="PS50850"/>
    </source>
</evidence>
<keyword evidence="9 26" id="KW-1133">Transmembrane helix</keyword>
<evidence type="ECO:0000256" key="8">
    <source>
        <dbReference type="ARBA" id="ARBA00022847"/>
    </source>
</evidence>
<comment type="catalytic activity">
    <reaction evidence="18">
        <text>N-acetyl-L-aspartyl-L-glutamate(out) = N-acetyl-L-aspartyl-L-glutamate(in)</text>
        <dbReference type="Rhea" id="RHEA:72599"/>
        <dbReference type="ChEBI" id="CHEBI:76931"/>
    </reaction>
    <physiologicalReaction direction="left-to-right" evidence="18">
        <dbReference type="Rhea" id="RHEA:72600"/>
    </physiologicalReaction>
</comment>
<feature type="transmembrane region" description="Helical" evidence="26">
    <location>
        <begin position="197"/>
        <end position="216"/>
    </location>
</feature>
<evidence type="ECO:0000256" key="1">
    <source>
        <dbReference type="ARBA" id="ARBA00004432"/>
    </source>
</evidence>
<evidence type="ECO:0000256" key="23">
    <source>
        <dbReference type="ARBA" id="ARBA00080244"/>
    </source>
</evidence>
<dbReference type="PROSITE" id="PS50850">
    <property type="entry name" value="MFS"/>
    <property type="match status" value="1"/>
</dbReference>
<evidence type="ECO:0000256" key="10">
    <source>
        <dbReference type="ARBA" id="ARBA00023018"/>
    </source>
</evidence>
<dbReference type="InterPro" id="IPR020846">
    <property type="entry name" value="MFS_dom"/>
</dbReference>
<dbReference type="Proteomes" id="UP000594454">
    <property type="component" value="Chromosome 2"/>
</dbReference>
<feature type="transmembrane region" description="Helical" evidence="26">
    <location>
        <begin position="107"/>
        <end position="126"/>
    </location>
</feature>
<evidence type="ECO:0000313" key="29">
    <source>
        <dbReference type="Proteomes" id="UP000594454"/>
    </source>
</evidence>
<evidence type="ECO:0000313" key="28">
    <source>
        <dbReference type="EMBL" id="CAD7083432.1"/>
    </source>
</evidence>
<evidence type="ECO:0000256" key="25">
    <source>
        <dbReference type="ARBA" id="ARBA00081925"/>
    </source>
</evidence>
<reference evidence="28 29" key="1">
    <citation type="submission" date="2020-11" db="EMBL/GenBank/DDBJ databases">
        <authorList>
            <person name="Wallbank WR R."/>
            <person name="Pardo Diaz C."/>
            <person name="Kozak K."/>
            <person name="Martin S."/>
            <person name="Jiggins C."/>
            <person name="Moest M."/>
            <person name="Warren A I."/>
            <person name="Generalovic N T."/>
            <person name="Byers J.R.P. K."/>
            <person name="Montejo-Kovacevich G."/>
            <person name="Yen C E."/>
        </authorList>
    </citation>
    <scope>NUCLEOTIDE SEQUENCE [LARGE SCALE GENOMIC DNA]</scope>
</reference>
<comment type="catalytic activity">
    <reaction evidence="17">
        <text>N-acetylneuraminate(in) + H(+)(in) = N-acetylneuraminate(out) + H(+)(out)</text>
        <dbReference type="Rhea" id="RHEA:28987"/>
        <dbReference type="ChEBI" id="CHEBI:15378"/>
        <dbReference type="ChEBI" id="CHEBI:35418"/>
    </reaction>
    <physiologicalReaction direction="right-to-left" evidence="17">
        <dbReference type="Rhea" id="RHEA:28989"/>
    </physiologicalReaction>
</comment>
<dbReference type="InterPro" id="IPR050382">
    <property type="entry name" value="MFS_Na/Anion_cotransporter"/>
</dbReference>
<keyword evidence="5" id="KW-0813">Transport</keyword>
<dbReference type="FunFam" id="1.20.1250.20:FF:000067">
    <property type="entry name" value="sialin isoform X2"/>
    <property type="match status" value="1"/>
</dbReference>
<dbReference type="GO" id="GO:0046942">
    <property type="term" value="P:carboxylic acid transport"/>
    <property type="evidence" value="ECO:0007669"/>
    <property type="project" value="UniProtKB-ARBA"/>
</dbReference>
<organism evidence="28 29">
    <name type="scientific">Hermetia illucens</name>
    <name type="common">Black soldier fly</name>
    <dbReference type="NCBI Taxonomy" id="343691"/>
    <lineage>
        <taxon>Eukaryota</taxon>
        <taxon>Metazoa</taxon>
        <taxon>Ecdysozoa</taxon>
        <taxon>Arthropoda</taxon>
        <taxon>Hexapoda</taxon>
        <taxon>Insecta</taxon>
        <taxon>Pterygota</taxon>
        <taxon>Neoptera</taxon>
        <taxon>Endopterygota</taxon>
        <taxon>Diptera</taxon>
        <taxon>Brachycera</taxon>
        <taxon>Stratiomyomorpha</taxon>
        <taxon>Stratiomyidae</taxon>
        <taxon>Hermetiinae</taxon>
        <taxon>Hermetia</taxon>
    </lineage>
</organism>
<feature type="transmembrane region" description="Helical" evidence="26">
    <location>
        <begin position="428"/>
        <end position="447"/>
    </location>
</feature>
<comment type="catalytic activity">
    <reaction evidence="20">
        <text>D-glucuronate(out) + H(+)(out) = D-glucuronate(in) + H(+)(in)</text>
        <dbReference type="Rhea" id="RHEA:72591"/>
        <dbReference type="ChEBI" id="CHEBI:15378"/>
        <dbReference type="ChEBI" id="CHEBI:58720"/>
    </reaction>
    <physiologicalReaction direction="left-to-right" evidence="20">
        <dbReference type="Rhea" id="RHEA:72592"/>
    </physiologicalReaction>
</comment>
<keyword evidence="29" id="KW-1185">Reference proteome</keyword>
<dbReference type="EMBL" id="LR899010">
    <property type="protein sequence ID" value="CAD7083432.1"/>
    <property type="molecule type" value="Genomic_DNA"/>
</dbReference>
<evidence type="ECO:0000256" key="17">
    <source>
        <dbReference type="ARBA" id="ARBA00050625"/>
    </source>
</evidence>
<dbReference type="GO" id="GO:0006820">
    <property type="term" value="P:monoatomic anion transport"/>
    <property type="evidence" value="ECO:0007669"/>
    <property type="project" value="TreeGrafter"/>
</dbReference>
<feature type="transmembrane region" description="Helical" evidence="26">
    <location>
        <begin position="167"/>
        <end position="191"/>
    </location>
</feature>
<evidence type="ECO:0000256" key="12">
    <source>
        <dbReference type="ARBA" id="ARBA00023180"/>
    </source>
</evidence>
<evidence type="ECO:0000256" key="20">
    <source>
        <dbReference type="ARBA" id="ARBA00051612"/>
    </source>
</evidence>
<evidence type="ECO:0000256" key="15">
    <source>
        <dbReference type="ARBA" id="ARBA00050101"/>
    </source>
</evidence>
<gene>
    <name evidence="28" type="ORF">HERILL_LOCUS6393</name>
</gene>
<dbReference type="Pfam" id="PF07690">
    <property type="entry name" value="MFS_1"/>
    <property type="match status" value="1"/>
</dbReference>
<dbReference type="PANTHER" id="PTHR11662:SF455">
    <property type="entry name" value="GH23975P"/>
    <property type="match status" value="1"/>
</dbReference>
<feature type="domain" description="Major facilitator superfamily (MFS) profile" evidence="27">
    <location>
        <begin position="27"/>
        <end position="452"/>
    </location>
</feature>
<keyword evidence="11 26" id="KW-0472">Membrane</keyword>
<dbReference type="GO" id="GO:0015293">
    <property type="term" value="F:symporter activity"/>
    <property type="evidence" value="ECO:0007669"/>
    <property type="project" value="UniProtKB-KW"/>
</dbReference>
<dbReference type="GO" id="GO:0030672">
    <property type="term" value="C:synaptic vesicle membrane"/>
    <property type="evidence" value="ECO:0007669"/>
    <property type="project" value="UniProtKB-SubCell"/>
</dbReference>
<keyword evidence="7 26" id="KW-0812">Transmembrane</keyword>